<gene>
    <name evidence="5" type="ORF">PV06_01537</name>
</gene>
<dbReference type="AlphaFoldDB" id="A0A0D2B108"/>
<name>A0A0D2B108_9EURO</name>
<evidence type="ECO:0000313" key="6">
    <source>
        <dbReference type="Proteomes" id="UP000053342"/>
    </source>
</evidence>
<reference evidence="5 6" key="1">
    <citation type="submission" date="2015-01" db="EMBL/GenBank/DDBJ databases">
        <title>The Genome Sequence of Exophiala oligosperma CBS72588.</title>
        <authorList>
            <consortium name="The Broad Institute Genomics Platform"/>
            <person name="Cuomo C."/>
            <person name="de Hoog S."/>
            <person name="Gorbushina A."/>
            <person name="Stielow B."/>
            <person name="Teixiera M."/>
            <person name="Abouelleil A."/>
            <person name="Chapman S.B."/>
            <person name="Priest M."/>
            <person name="Young S.K."/>
            <person name="Wortman J."/>
            <person name="Nusbaum C."/>
            <person name="Birren B."/>
        </authorList>
    </citation>
    <scope>NUCLEOTIDE SEQUENCE [LARGE SCALE GENOMIC DNA]</scope>
    <source>
        <strain evidence="5 6">CBS 72588</strain>
    </source>
</reference>
<dbReference type="PANTHER" id="PTHR35527:SF2">
    <property type="entry name" value="HYDROLASE"/>
    <property type="match status" value="1"/>
</dbReference>
<accession>A0A0D2B108</accession>
<dbReference type="Gene3D" id="3.60.60.10">
    <property type="entry name" value="Penicillin V Acylase, Chain A"/>
    <property type="match status" value="1"/>
</dbReference>
<dbReference type="VEuPathDB" id="FungiDB:PV06_01537"/>
<evidence type="ECO:0000313" key="5">
    <source>
        <dbReference type="EMBL" id="KIW45826.1"/>
    </source>
</evidence>
<dbReference type="GO" id="GO:0016787">
    <property type="term" value="F:hydrolase activity"/>
    <property type="evidence" value="ECO:0007669"/>
    <property type="project" value="UniProtKB-KW"/>
</dbReference>
<evidence type="ECO:0000256" key="2">
    <source>
        <dbReference type="ARBA" id="ARBA00022801"/>
    </source>
</evidence>
<comment type="similarity">
    <text evidence="1">Belongs to the peptidase C59 family.</text>
</comment>
<dbReference type="OrthoDB" id="63199at2759"/>
<dbReference type="CDD" id="cd01902">
    <property type="entry name" value="Ntn_CGH"/>
    <property type="match status" value="1"/>
</dbReference>
<evidence type="ECO:0000256" key="1">
    <source>
        <dbReference type="ARBA" id="ARBA00006625"/>
    </source>
</evidence>
<dbReference type="Pfam" id="PF02275">
    <property type="entry name" value="CBAH"/>
    <property type="match status" value="1"/>
</dbReference>
<keyword evidence="3" id="KW-0732">Signal</keyword>
<protein>
    <recommendedName>
        <fullName evidence="4">Choloylglycine hydrolase/NAAA C-terminal domain-containing protein</fullName>
    </recommendedName>
</protein>
<dbReference type="InterPro" id="IPR029055">
    <property type="entry name" value="Ntn_hydrolases_N"/>
</dbReference>
<sequence>MPNMWSKNLITLCSLVPLLVTPTLACSRVTYNTGPQDGNRTIVGRSMDWLTPTNSSIFAFPAGLQRNGSAGGNSLNWTSKYGSVITTAYDLSTCDGINDQGLVANLLYLADGDYGPRNSSVPAMSLAIWPQYFLDLYSTVAEAADDLFNQNGQPKFQVRTKDLIPGVPSLMHVSLSDATGDNLILEWLNGKLVVHQGTEYNVMTNEPNFDQQLAINAYWSTISNYSLPGTDRPADRFARLSHYVSVAPGATDLVSGLATTAGMIRAVSVPMEPININTPNITPTLWRTYADTKELVYYYESATDGKFFWVDMTKLDLSQKGQTMKLSLVGLNWTDRVGDMTSNFVKSSPFSFMPANN</sequence>
<feature type="signal peptide" evidence="3">
    <location>
        <begin position="1"/>
        <end position="25"/>
    </location>
</feature>
<dbReference type="PANTHER" id="PTHR35527">
    <property type="entry name" value="CHOLOYLGLYCINE HYDROLASE"/>
    <property type="match status" value="1"/>
</dbReference>
<evidence type="ECO:0000256" key="3">
    <source>
        <dbReference type="SAM" id="SignalP"/>
    </source>
</evidence>
<proteinExistence type="inferred from homology"/>
<feature type="chain" id="PRO_5002254120" description="Choloylglycine hydrolase/NAAA C-terminal domain-containing protein" evidence="3">
    <location>
        <begin position="26"/>
        <end position="357"/>
    </location>
</feature>
<dbReference type="EMBL" id="KN847333">
    <property type="protein sequence ID" value="KIW45826.1"/>
    <property type="molecule type" value="Genomic_DNA"/>
</dbReference>
<dbReference type="GeneID" id="27353611"/>
<dbReference type="Proteomes" id="UP000053342">
    <property type="component" value="Unassembled WGS sequence"/>
</dbReference>
<dbReference type="HOGENOM" id="CLU_045206_0_1_1"/>
<keyword evidence="2" id="KW-0378">Hydrolase</keyword>
<evidence type="ECO:0000259" key="4">
    <source>
        <dbReference type="Pfam" id="PF02275"/>
    </source>
</evidence>
<dbReference type="SUPFAM" id="SSF56235">
    <property type="entry name" value="N-terminal nucleophile aminohydrolases (Ntn hydrolases)"/>
    <property type="match status" value="1"/>
</dbReference>
<keyword evidence="6" id="KW-1185">Reference proteome</keyword>
<dbReference type="InterPro" id="IPR029132">
    <property type="entry name" value="CBAH/NAAA_C"/>
</dbReference>
<feature type="domain" description="Choloylglycine hydrolase/NAAA C-terminal" evidence="4">
    <location>
        <begin position="26"/>
        <end position="320"/>
    </location>
</feature>
<dbReference type="InterPro" id="IPR052193">
    <property type="entry name" value="Peptidase_C59"/>
</dbReference>
<organism evidence="5 6">
    <name type="scientific">Exophiala oligosperma</name>
    <dbReference type="NCBI Taxonomy" id="215243"/>
    <lineage>
        <taxon>Eukaryota</taxon>
        <taxon>Fungi</taxon>
        <taxon>Dikarya</taxon>
        <taxon>Ascomycota</taxon>
        <taxon>Pezizomycotina</taxon>
        <taxon>Eurotiomycetes</taxon>
        <taxon>Chaetothyriomycetidae</taxon>
        <taxon>Chaetothyriales</taxon>
        <taxon>Herpotrichiellaceae</taxon>
        <taxon>Exophiala</taxon>
    </lineage>
</organism>
<dbReference type="RefSeq" id="XP_016266042.1">
    <property type="nucleotide sequence ID" value="XM_016402145.1"/>
</dbReference>